<reference evidence="3 4" key="2">
    <citation type="submission" date="2024-07" db="EMBL/GenBank/DDBJ databases">
        <authorList>
            <person name="Akdeniz Z."/>
        </authorList>
    </citation>
    <scope>NUCLEOTIDE SEQUENCE [LARGE SCALE GENOMIC DNA]</scope>
</reference>
<reference evidence="2" key="1">
    <citation type="submission" date="2023-06" db="EMBL/GenBank/DDBJ databases">
        <authorList>
            <person name="Kurt Z."/>
        </authorList>
    </citation>
    <scope>NUCLEOTIDE SEQUENCE</scope>
</reference>
<organism evidence="2">
    <name type="scientific">Hexamita inflata</name>
    <dbReference type="NCBI Taxonomy" id="28002"/>
    <lineage>
        <taxon>Eukaryota</taxon>
        <taxon>Metamonada</taxon>
        <taxon>Diplomonadida</taxon>
        <taxon>Hexamitidae</taxon>
        <taxon>Hexamitinae</taxon>
        <taxon>Hexamita</taxon>
    </lineage>
</organism>
<evidence type="ECO:0000313" key="3">
    <source>
        <dbReference type="EMBL" id="CAL6045860.1"/>
    </source>
</evidence>
<comment type="caution">
    <text evidence="2">The sequence shown here is derived from an EMBL/GenBank/DDBJ whole genome shotgun (WGS) entry which is preliminary data.</text>
</comment>
<proteinExistence type="predicted"/>
<evidence type="ECO:0000313" key="4">
    <source>
        <dbReference type="Proteomes" id="UP001642409"/>
    </source>
</evidence>
<keyword evidence="1" id="KW-1133">Transmembrane helix</keyword>
<sequence length="407" mass="48906">MLRNYKKNYYKLSTYFSNTNYSIFYYNCVYVPYISSITSIIHDILFTKIIIQKQRKTKFIAIKDGNLLLLNKDLRVINLQHIEYCFNAGQSDKLCYNQLYNDKLKRIVQFKSRYIPVGFLNNVCSFNGQIFAVVLDLIFVLKESNLELLCEIPRFGIFKQERHCDQNQTWLFTYNRKLYVHNNSAELFELKQNKLRRVKRNYEGFIYFQFCDKLFCLQNNTQIFKVVNNTNFQLQFIKQIDYSQINFNCNGIVVLEVIEDQNQFKENTFHVLNLLDEKIVTVTSALNFYYYTENNISLGETGYVLESEFLLGQFGLEFKDQVEAYQTNYKTAEEYSQFKSFVFNSKLECLLRFEETGQRIQQIDQQIKQDIKRNDIEEMDMKYNLITRFVELAYEFEKQQIILRFKF</sequence>
<keyword evidence="4" id="KW-1185">Reference proteome</keyword>
<name>A0AA86QKT3_9EUKA</name>
<feature type="transmembrane region" description="Helical" evidence="1">
    <location>
        <begin position="23"/>
        <end position="46"/>
    </location>
</feature>
<evidence type="ECO:0000313" key="2">
    <source>
        <dbReference type="EMBL" id="CAI9958342.1"/>
    </source>
</evidence>
<protein>
    <submittedName>
        <fullName evidence="3">Hypothetical_protein</fullName>
    </submittedName>
</protein>
<evidence type="ECO:0000256" key="1">
    <source>
        <dbReference type="SAM" id="Phobius"/>
    </source>
</evidence>
<dbReference type="Proteomes" id="UP001642409">
    <property type="component" value="Unassembled WGS sequence"/>
</dbReference>
<dbReference type="EMBL" id="CATOUU010000905">
    <property type="protein sequence ID" value="CAI9958342.1"/>
    <property type="molecule type" value="Genomic_DNA"/>
</dbReference>
<gene>
    <name evidence="3" type="ORF">HINF_LOCUS41448</name>
    <name evidence="2" type="ORF">HINF_LOCUS45987</name>
</gene>
<keyword evidence="1" id="KW-0472">Membrane</keyword>
<accession>A0AA86QKT3</accession>
<keyword evidence="1" id="KW-0812">Transmembrane</keyword>
<dbReference type="AlphaFoldDB" id="A0AA86QKT3"/>
<dbReference type="EMBL" id="CAXDID020000166">
    <property type="protein sequence ID" value="CAL6045860.1"/>
    <property type="molecule type" value="Genomic_DNA"/>
</dbReference>